<accession>M2VC76</accession>
<protein>
    <submittedName>
        <fullName evidence="2">Uncharacterized protein</fullName>
    </submittedName>
</protein>
<dbReference type="AlphaFoldDB" id="M2VC76"/>
<evidence type="ECO:0000313" key="3">
    <source>
        <dbReference type="Proteomes" id="UP000016936"/>
    </source>
</evidence>
<gene>
    <name evidence="2" type="ORF">COCHEDRAFT_1025989</name>
</gene>
<reference evidence="2 3" key="1">
    <citation type="journal article" date="2012" name="PLoS Pathog.">
        <title>Diverse lifestyles and strategies of plant pathogenesis encoded in the genomes of eighteen Dothideomycetes fungi.</title>
        <authorList>
            <person name="Ohm R.A."/>
            <person name="Feau N."/>
            <person name="Henrissat B."/>
            <person name="Schoch C.L."/>
            <person name="Horwitz B.A."/>
            <person name="Barry K.W."/>
            <person name="Condon B.J."/>
            <person name="Copeland A.C."/>
            <person name="Dhillon B."/>
            <person name="Glaser F."/>
            <person name="Hesse C.N."/>
            <person name="Kosti I."/>
            <person name="LaButti K."/>
            <person name="Lindquist E.A."/>
            <person name="Lucas S."/>
            <person name="Salamov A.A."/>
            <person name="Bradshaw R.E."/>
            <person name="Ciuffetti L."/>
            <person name="Hamelin R.C."/>
            <person name="Kema G.H.J."/>
            <person name="Lawrence C."/>
            <person name="Scott J.A."/>
            <person name="Spatafora J.W."/>
            <person name="Turgeon B.G."/>
            <person name="de Wit P.J.G.M."/>
            <person name="Zhong S."/>
            <person name="Goodwin S.B."/>
            <person name="Grigoriev I.V."/>
        </authorList>
    </citation>
    <scope>NUCLEOTIDE SEQUENCE [LARGE SCALE GENOMIC DNA]</scope>
    <source>
        <strain evidence="3">C5 / ATCC 48332 / race O</strain>
    </source>
</reference>
<dbReference type="HOGENOM" id="CLU_1023098_0_0_1"/>
<keyword evidence="3" id="KW-1185">Reference proteome</keyword>
<dbReference type="EMBL" id="KB445569">
    <property type="protein sequence ID" value="EMD97597.1"/>
    <property type="molecule type" value="Genomic_DNA"/>
</dbReference>
<sequence>MSRNLPPLRPRRPTDGTISEPLRSPFRTPPPCDLRNATATVTSPTRYASELCTPLPVIKEEATEKSSMFVQQPENPHNPAFQQRPRPVREANMNHGVNNATIWPSEIHSQSSTMWLLPPHSDQSSAITSLLRTEIQSHSITREMLHATEKRRLEAVQRGNKLLQDTHGWAAAYNNLTMALGKCYEEYSRVLGENTEMKLKLEQSRESQAHVDAMDENQIQNFGHDSITQEATQSLEEELYGIDMYASGEEFEMSDAMNAHELEESDPYSPEV</sequence>
<feature type="region of interest" description="Disordered" evidence="1">
    <location>
        <begin position="1"/>
        <end position="33"/>
    </location>
</feature>
<name>M2VC76_COCH5</name>
<evidence type="ECO:0000313" key="2">
    <source>
        <dbReference type="EMBL" id="EMD97597.1"/>
    </source>
</evidence>
<organism evidence="2 3">
    <name type="scientific">Cochliobolus heterostrophus (strain C5 / ATCC 48332 / race O)</name>
    <name type="common">Southern corn leaf blight fungus</name>
    <name type="synonym">Bipolaris maydis</name>
    <dbReference type="NCBI Taxonomy" id="701091"/>
    <lineage>
        <taxon>Eukaryota</taxon>
        <taxon>Fungi</taxon>
        <taxon>Dikarya</taxon>
        <taxon>Ascomycota</taxon>
        <taxon>Pezizomycotina</taxon>
        <taxon>Dothideomycetes</taxon>
        <taxon>Pleosporomycetidae</taxon>
        <taxon>Pleosporales</taxon>
        <taxon>Pleosporineae</taxon>
        <taxon>Pleosporaceae</taxon>
        <taxon>Bipolaris</taxon>
    </lineage>
</organism>
<dbReference type="Proteomes" id="UP000016936">
    <property type="component" value="Unassembled WGS sequence"/>
</dbReference>
<evidence type="ECO:0000256" key="1">
    <source>
        <dbReference type="SAM" id="MobiDB-lite"/>
    </source>
</evidence>
<proteinExistence type="predicted"/>
<reference evidence="3" key="2">
    <citation type="journal article" date="2013" name="PLoS Genet.">
        <title>Comparative genome structure, secondary metabolite, and effector coding capacity across Cochliobolus pathogens.</title>
        <authorList>
            <person name="Condon B.J."/>
            <person name="Leng Y."/>
            <person name="Wu D."/>
            <person name="Bushley K.E."/>
            <person name="Ohm R.A."/>
            <person name="Otillar R."/>
            <person name="Martin J."/>
            <person name="Schackwitz W."/>
            <person name="Grimwood J."/>
            <person name="MohdZainudin N."/>
            <person name="Xue C."/>
            <person name="Wang R."/>
            <person name="Manning V.A."/>
            <person name="Dhillon B."/>
            <person name="Tu Z.J."/>
            <person name="Steffenson B.J."/>
            <person name="Salamov A."/>
            <person name="Sun H."/>
            <person name="Lowry S."/>
            <person name="LaButti K."/>
            <person name="Han J."/>
            <person name="Copeland A."/>
            <person name="Lindquist E."/>
            <person name="Barry K."/>
            <person name="Schmutz J."/>
            <person name="Baker S.E."/>
            <person name="Ciuffetti L.M."/>
            <person name="Grigoriev I.V."/>
            <person name="Zhong S."/>
            <person name="Turgeon B.G."/>
        </authorList>
    </citation>
    <scope>NUCLEOTIDE SEQUENCE [LARGE SCALE GENOMIC DNA]</scope>
    <source>
        <strain evidence="3">C5 / ATCC 48332 / race O</strain>
    </source>
</reference>